<dbReference type="PANTHER" id="PTHR12375">
    <property type="entry name" value="RNA-BINDING PROTEIN LUC7-RELATED"/>
    <property type="match status" value="1"/>
</dbReference>
<feature type="coiled-coil region" evidence="2">
    <location>
        <begin position="28"/>
        <end position="74"/>
    </location>
</feature>
<dbReference type="Proteomes" id="UP000290572">
    <property type="component" value="Unassembled WGS sequence"/>
</dbReference>
<dbReference type="GO" id="GO:0003729">
    <property type="term" value="F:mRNA binding"/>
    <property type="evidence" value="ECO:0007669"/>
    <property type="project" value="InterPro"/>
</dbReference>
<evidence type="ECO:0000256" key="2">
    <source>
        <dbReference type="SAM" id="Coils"/>
    </source>
</evidence>
<dbReference type="InterPro" id="IPR004882">
    <property type="entry name" value="Luc7-rel"/>
</dbReference>
<feature type="compositionally biased region" description="Basic and acidic residues" evidence="3">
    <location>
        <begin position="132"/>
        <end position="158"/>
    </location>
</feature>
<gene>
    <name evidence="4" type="ORF">ROHU_006922</name>
</gene>
<evidence type="ECO:0000313" key="5">
    <source>
        <dbReference type="Proteomes" id="UP000290572"/>
    </source>
</evidence>
<dbReference type="GO" id="GO:0005685">
    <property type="term" value="C:U1 snRNP"/>
    <property type="evidence" value="ECO:0007669"/>
    <property type="project" value="InterPro"/>
</dbReference>
<sequence>MTDPSALRVVFAQSGKLNVMKYYLAEKVHELNEEIGKLLAKAEQLGAEGNVDEAQTVLQEVEKVRTKKKDAEEEYRNSMPASSFQQQKLRVCEVCSAYLGLHDNDRRLADHFGGKLHLGFIQIREKLEQLKKTVQDKQERRNQERLRRREEREREERMKKRTKSRSRERKRSRSRDRERDRERRRRRSRSASREKRRSRSRSKERERRRRHRSRSRSRSRHSREHSHKSSRDRDRERDSKRSSSERRSDGLNGRTESRRHDDREAGEI</sequence>
<dbReference type="EMBL" id="QBIY01012607">
    <property type="protein sequence ID" value="RXN21845.1"/>
    <property type="molecule type" value="Genomic_DNA"/>
</dbReference>
<evidence type="ECO:0000256" key="1">
    <source>
        <dbReference type="ARBA" id="ARBA00005655"/>
    </source>
</evidence>
<comment type="similarity">
    <text evidence="1">Belongs to the Luc7 family.</text>
</comment>
<feature type="compositionally biased region" description="Basic and acidic residues" evidence="3">
    <location>
        <begin position="227"/>
        <end position="268"/>
    </location>
</feature>
<keyword evidence="5" id="KW-1185">Reference proteome</keyword>
<proteinExistence type="inferred from homology"/>
<protein>
    <submittedName>
        <fullName evidence="4">RNA-binding Luc7-like 1 isoform X2</fullName>
    </submittedName>
</protein>
<name>A0A498MYV1_LABRO</name>
<dbReference type="Pfam" id="PF03194">
    <property type="entry name" value="LUC7"/>
    <property type="match status" value="1"/>
</dbReference>
<keyword evidence="2" id="KW-0175">Coiled coil</keyword>
<accession>A0A498MYV1</accession>
<organism evidence="4 5">
    <name type="scientific">Labeo rohita</name>
    <name type="common">Indian major carp</name>
    <name type="synonym">Cyprinus rohita</name>
    <dbReference type="NCBI Taxonomy" id="84645"/>
    <lineage>
        <taxon>Eukaryota</taxon>
        <taxon>Metazoa</taxon>
        <taxon>Chordata</taxon>
        <taxon>Craniata</taxon>
        <taxon>Vertebrata</taxon>
        <taxon>Euteleostomi</taxon>
        <taxon>Actinopterygii</taxon>
        <taxon>Neopterygii</taxon>
        <taxon>Teleostei</taxon>
        <taxon>Ostariophysi</taxon>
        <taxon>Cypriniformes</taxon>
        <taxon>Cyprinidae</taxon>
        <taxon>Labeoninae</taxon>
        <taxon>Labeonini</taxon>
        <taxon>Labeo</taxon>
    </lineage>
</organism>
<feature type="compositionally biased region" description="Basic residues" evidence="3">
    <location>
        <begin position="159"/>
        <end position="174"/>
    </location>
</feature>
<evidence type="ECO:0000313" key="4">
    <source>
        <dbReference type="EMBL" id="RXN21845.1"/>
    </source>
</evidence>
<comment type="caution">
    <text evidence="4">The sequence shown here is derived from an EMBL/GenBank/DDBJ whole genome shotgun (WGS) entry which is preliminary data.</text>
</comment>
<dbReference type="STRING" id="84645.A0A498MYV1"/>
<reference evidence="4 5" key="1">
    <citation type="submission" date="2018-03" db="EMBL/GenBank/DDBJ databases">
        <title>Draft genome sequence of Rohu Carp (Labeo rohita).</title>
        <authorList>
            <person name="Das P."/>
            <person name="Kushwaha B."/>
            <person name="Joshi C.G."/>
            <person name="Kumar D."/>
            <person name="Nagpure N.S."/>
            <person name="Sahoo L."/>
            <person name="Das S.P."/>
            <person name="Bit A."/>
            <person name="Patnaik S."/>
            <person name="Meher P.K."/>
            <person name="Jayasankar P."/>
            <person name="Koringa P.G."/>
            <person name="Patel N.V."/>
            <person name="Hinsu A.T."/>
            <person name="Kumar R."/>
            <person name="Pandey M."/>
            <person name="Agarwal S."/>
            <person name="Srivastava S."/>
            <person name="Singh M."/>
            <person name="Iquebal M.A."/>
            <person name="Jaiswal S."/>
            <person name="Angadi U.B."/>
            <person name="Kumar N."/>
            <person name="Raza M."/>
            <person name="Shah T.M."/>
            <person name="Rai A."/>
            <person name="Jena J.K."/>
        </authorList>
    </citation>
    <scope>NUCLEOTIDE SEQUENCE [LARGE SCALE GENOMIC DNA]</scope>
    <source>
        <strain evidence="4">DASCIFA01</strain>
        <tissue evidence="4">Testis</tissue>
    </source>
</reference>
<evidence type="ECO:0000256" key="3">
    <source>
        <dbReference type="SAM" id="MobiDB-lite"/>
    </source>
</evidence>
<feature type="compositionally biased region" description="Basic residues" evidence="3">
    <location>
        <begin position="182"/>
        <end position="226"/>
    </location>
</feature>
<dbReference type="GO" id="GO:0006376">
    <property type="term" value="P:mRNA splice site recognition"/>
    <property type="evidence" value="ECO:0007669"/>
    <property type="project" value="InterPro"/>
</dbReference>
<dbReference type="AlphaFoldDB" id="A0A498MYV1"/>
<feature type="region of interest" description="Disordered" evidence="3">
    <location>
        <begin position="132"/>
        <end position="268"/>
    </location>
</feature>